<accession>A0A9N8VDZ6</accession>
<name>A0A9N8VDZ6_9GLOM</name>
<evidence type="ECO:0000313" key="2">
    <source>
        <dbReference type="EMBL" id="CAG8452208.1"/>
    </source>
</evidence>
<feature type="region of interest" description="Disordered" evidence="1">
    <location>
        <begin position="242"/>
        <end position="269"/>
    </location>
</feature>
<organism evidence="2 3">
    <name type="scientific">Diversispora eburnea</name>
    <dbReference type="NCBI Taxonomy" id="1213867"/>
    <lineage>
        <taxon>Eukaryota</taxon>
        <taxon>Fungi</taxon>
        <taxon>Fungi incertae sedis</taxon>
        <taxon>Mucoromycota</taxon>
        <taxon>Glomeromycotina</taxon>
        <taxon>Glomeromycetes</taxon>
        <taxon>Diversisporales</taxon>
        <taxon>Diversisporaceae</taxon>
        <taxon>Diversispora</taxon>
    </lineage>
</organism>
<keyword evidence="3" id="KW-1185">Reference proteome</keyword>
<protein>
    <submittedName>
        <fullName evidence="2">2879_t:CDS:1</fullName>
    </submittedName>
</protein>
<evidence type="ECO:0000313" key="3">
    <source>
        <dbReference type="Proteomes" id="UP000789706"/>
    </source>
</evidence>
<dbReference type="AlphaFoldDB" id="A0A9N8VDZ6"/>
<dbReference type="Pfam" id="PF03960">
    <property type="entry name" value="ArsC"/>
    <property type="match status" value="1"/>
</dbReference>
<reference evidence="2" key="1">
    <citation type="submission" date="2021-06" db="EMBL/GenBank/DDBJ databases">
        <authorList>
            <person name="Kallberg Y."/>
            <person name="Tangrot J."/>
            <person name="Rosling A."/>
        </authorList>
    </citation>
    <scope>NUCLEOTIDE SEQUENCE</scope>
    <source>
        <strain evidence="2">AZ414A</strain>
    </source>
</reference>
<dbReference type="Gene3D" id="3.40.30.10">
    <property type="entry name" value="Glutaredoxin"/>
    <property type="match status" value="1"/>
</dbReference>
<feature type="region of interest" description="Disordered" evidence="1">
    <location>
        <begin position="68"/>
        <end position="89"/>
    </location>
</feature>
<dbReference type="Proteomes" id="UP000789706">
    <property type="component" value="Unassembled WGS sequence"/>
</dbReference>
<dbReference type="InterPro" id="IPR006660">
    <property type="entry name" value="Arsenate_reductase-like"/>
</dbReference>
<dbReference type="OrthoDB" id="59229at2759"/>
<feature type="compositionally biased region" description="Low complexity" evidence="1">
    <location>
        <begin position="242"/>
        <end position="256"/>
    </location>
</feature>
<gene>
    <name evidence="2" type="ORF">DEBURN_LOCUS2207</name>
</gene>
<dbReference type="EMBL" id="CAJVPK010000116">
    <property type="protein sequence ID" value="CAG8452208.1"/>
    <property type="molecule type" value="Genomic_DNA"/>
</dbReference>
<sequence length="395" mass="44910">MLSVRTSLYLIPVNADKLVVVLTPYNSEIVNYSYWEIYKLSLKNYNHMAHNPIYCNYSNVIMTNSMTTNPENLNDPTDMEDKSTTTNNDNKRIPVGKWIPEFVTSPKLIHASLIPLAQYKKYKSNEIKQNTNNNRINSNNVNNIVNHYSRRRLSRSITITSLPKDGKRTSQIFRQRLLEQSLSISLVGAGSTNLSKNTTTSSITKVRFSSLPSSSSQSKLPRRRLSRKASLLPLISSLPEISKSRSRSITPTSPRSPKSPKSPKSLISKELPPFPAHLARYSMMKIPIIYFYSMSFRMSFSQPILTLIHNSRCNKSKNAHSILCEALKRRPDTTTTTTTITNNINGINHLADIIKQNPSNLQRPIVVDWNNGKAIIARPPEKLNEFLKELGYWKD</sequence>
<comment type="caution">
    <text evidence="2">The sequence shown here is derived from an EMBL/GenBank/DDBJ whole genome shotgun (WGS) entry which is preliminary data.</text>
</comment>
<proteinExistence type="predicted"/>
<evidence type="ECO:0000256" key="1">
    <source>
        <dbReference type="SAM" id="MobiDB-lite"/>
    </source>
</evidence>
<dbReference type="SUPFAM" id="SSF52833">
    <property type="entry name" value="Thioredoxin-like"/>
    <property type="match status" value="1"/>
</dbReference>
<dbReference type="InterPro" id="IPR036249">
    <property type="entry name" value="Thioredoxin-like_sf"/>
</dbReference>